<comment type="caution">
    <text evidence="2">The sequence shown here is derived from an EMBL/GenBank/DDBJ whole genome shotgun (WGS) entry which is preliminary data.</text>
</comment>
<name>A0A9W7XDS9_9FUNG</name>
<dbReference type="Gene3D" id="1.25.40.10">
    <property type="entry name" value="Tetratricopeptide repeat domain"/>
    <property type="match status" value="1"/>
</dbReference>
<reference evidence="2" key="1">
    <citation type="submission" date="2022-07" db="EMBL/GenBank/DDBJ databases">
        <title>Phylogenomic reconstructions and comparative analyses of Kickxellomycotina fungi.</title>
        <authorList>
            <person name="Reynolds N.K."/>
            <person name="Stajich J.E."/>
            <person name="Barry K."/>
            <person name="Grigoriev I.V."/>
            <person name="Crous P."/>
            <person name="Smith M.E."/>
        </authorList>
    </citation>
    <scope>NUCLEOTIDE SEQUENCE</scope>
    <source>
        <strain evidence="2">NBRC 105413</strain>
    </source>
</reference>
<keyword evidence="3" id="KW-1185">Reference proteome</keyword>
<protein>
    <recommendedName>
        <fullName evidence="4">Golgi to ER traffic protein 4</fullName>
    </recommendedName>
</protein>
<accession>A0A9W7XDS9</accession>
<evidence type="ECO:0000313" key="2">
    <source>
        <dbReference type="EMBL" id="KAJ1642412.1"/>
    </source>
</evidence>
<proteinExistence type="inferred from homology"/>
<comment type="similarity">
    <text evidence="1">Belongs to the GET4 family.</text>
</comment>
<dbReference type="Proteomes" id="UP001145021">
    <property type="component" value="Unassembled WGS sequence"/>
</dbReference>
<evidence type="ECO:0008006" key="4">
    <source>
        <dbReference type="Google" id="ProtNLM"/>
    </source>
</evidence>
<dbReference type="GO" id="GO:0005829">
    <property type="term" value="C:cytosol"/>
    <property type="evidence" value="ECO:0007669"/>
    <property type="project" value="TreeGrafter"/>
</dbReference>
<gene>
    <name evidence="2" type="ORF">LPJ64_005741</name>
</gene>
<dbReference type="Pfam" id="PF04190">
    <property type="entry name" value="GET4"/>
    <property type="match status" value="1"/>
</dbReference>
<sequence length="335" mass="37813">MSGANSRIERFLNSLRENLTEGNYYEGHQELRAVASRFVKQKKHDRAIQFLYLGALELCQYNQWGSVADLSSFMINIYIEEKVPVTLENKERVYDILEKLSQATEYYPRVYESAIQWTVAEIGGVGDPQMHHFVGCVLRNKNRYQEAELHFLVGTPESPSALGNMLAEWALKTDASDYGLFVARGVLKYLALGWYEAACFCWRGFISRISTAMPDRVAERTDNNELASKIGPVFYVSAPHVLANFVQLLLLTVERSDGNPASDATRIFNSLRQKYVGSFGVNSDTVQKLMDLIAEKYFGVVVQRQQSLFDLVNSLFAAPPSRPAISSSNVDEDMD</sequence>
<dbReference type="PANTHER" id="PTHR12875">
    <property type="entry name" value="GOLGI TO ER TRAFFIC PROTEIN 4 HOMOLOG"/>
    <property type="match status" value="1"/>
</dbReference>
<dbReference type="GO" id="GO:0045048">
    <property type="term" value="P:protein insertion into ER membrane"/>
    <property type="evidence" value="ECO:0007669"/>
    <property type="project" value="InterPro"/>
</dbReference>
<organism evidence="2 3">
    <name type="scientific">Coemansia asiatica</name>
    <dbReference type="NCBI Taxonomy" id="1052880"/>
    <lineage>
        <taxon>Eukaryota</taxon>
        <taxon>Fungi</taxon>
        <taxon>Fungi incertae sedis</taxon>
        <taxon>Zoopagomycota</taxon>
        <taxon>Kickxellomycotina</taxon>
        <taxon>Kickxellomycetes</taxon>
        <taxon>Kickxellales</taxon>
        <taxon>Kickxellaceae</taxon>
        <taxon>Coemansia</taxon>
    </lineage>
</organism>
<evidence type="ECO:0000313" key="3">
    <source>
        <dbReference type="Proteomes" id="UP001145021"/>
    </source>
</evidence>
<dbReference type="InterPro" id="IPR007317">
    <property type="entry name" value="GET4"/>
</dbReference>
<dbReference type="AlphaFoldDB" id="A0A9W7XDS9"/>
<dbReference type="EMBL" id="JANBOH010000406">
    <property type="protein sequence ID" value="KAJ1642412.1"/>
    <property type="molecule type" value="Genomic_DNA"/>
</dbReference>
<dbReference type="InterPro" id="IPR011990">
    <property type="entry name" value="TPR-like_helical_dom_sf"/>
</dbReference>
<evidence type="ECO:0000256" key="1">
    <source>
        <dbReference type="ARBA" id="ARBA00005351"/>
    </source>
</evidence>
<dbReference type="PANTHER" id="PTHR12875:SF0">
    <property type="entry name" value="GOLGI TO ER TRAFFIC PROTEIN 4 HOMOLOG"/>
    <property type="match status" value="1"/>
</dbReference>